<gene>
    <name evidence="1" type="ORF">ASIM_LOCUS6707</name>
</gene>
<dbReference type="Proteomes" id="UP000267096">
    <property type="component" value="Unassembled WGS sequence"/>
</dbReference>
<name>A0A3P6Q405_ANISI</name>
<protein>
    <submittedName>
        <fullName evidence="1">Uncharacterized protein</fullName>
    </submittedName>
</protein>
<evidence type="ECO:0000313" key="1">
    <source>
        <dbReference type="EMBL" id="VDK27604.1"/>
    </source>
</evidence>
<accession>A0A3P6Q405</accession>
<evidence type="ECO:0000313" key="2">
    <source>
        <dbReference type="Proteomes" id="UP000267096"/>
    </source>
</evidence>
<proteinExistence type="predicted"/>
<sequence length="108" mass="12476">MDEKDSLERVSLYKYALKDRKDHRDHQAHQVILVVKEHQDRLDFKDKPDLQDLMDVPAKGGKMACLGHPVSMVCPVAMQNTVLALIAFISLNTEKHHKYNTFRSNFNT</sequence>
<organism evidence="1 2">
    <name type="scientific">Anisakis simplex</name>
    <name type="common">Herring worm</name>
    <dbReference type="NCBI Taxonomy" id="6269"/>
    <lineage>
        <taxon>Eukaryota</taxon>
        <taxon>Metazoa</taxon>
        <taxon>Ecdysozoa</taxon>
        <taxon>Nematoda</taxon>
        <taxon>Chromadorea</taxon>
        <taxon>Rhabditida</taxon>
        <taxon>Spirurina</taxon>
        <taxon>Ascaridomorpha</taxon>
        <taxon>Ascaridoidea</taxon>
        <taxon>Anisakidae</taxon>
        <taxon>Anisakis</taxon>
        <taxon>Anisakis simplex complex</taxon>
    </lineage>
</organism>
<reference evidence="1 2" key="1">
    <citation type="submission" date="2018-11" db="EMBL/GenBank/DDBJ databases">
        <authorList>
            <consortium name="Pathogen Informatics"/>
        </authorList>
    </citation>
    <scope>NUCLEOTIDE SEQUENCE [LARGE SCALE GENOMIC DNA]</scope>
</reference>
<keyword evidence="2" id="KW-1185">Reference proteome</keyword>
<dbReference type="AlphaFoldDB" id="A0A3P6Q405"/>
<dbReference type="EMBL" id="UYRR01015001">
    <property type="protein sequence ID" value="VDK27604.1"/>
    <property type="molecule type" value="Genomic_DNA"/>
</dbReference>